<reference evidence="2" key="1">
    <citation type="journal article" date="2022" name="bioRxiv">
        <title>Sequencing and chromosome-scale assembly of the giantPleurodeles waltlgenome.</title>
        <authorList>
            <person name="Brown T."/>
            <person name="Elewa A."/>
            <person name="Iarovenko S."/>
            <person name="Subramanian E."/>
            <person name="Araus A.J."/>
            <person name="Petzold A."/>
            <person name="Susuki M."/>
            <person name="Suzuki K.-i.T."/>
            <person name="Hayashi T."/>
            <person name="Toyoda A."/>
            <person name="Oliveira C."/>
            <person name="Osipova E."/>
            <person name="Leigh N.D."/>
            <person name="Simon A."/>
            <person name="Yun M.H."/>
        </authorList>
    </citation>
    <scope>NUCLEOTIDE SEQUENCE</scope>
    <source>
        <strain evidence="2">20211129_DDA</strain>
        <tissue evidence="2">Liver</tissue>
    </source>
</reference>
<keyword evidence="3" id="KW-1185">Reference proteome</keyword>
<dbReference type="AlphaFoldDB" id="A0AAV7N2I5"/>
<dbReference type="Proteomes" id="UP001066276">
    <property type="component" value="Chromosome 9"/>
</dbReference>
<evidence type="ECO:0000313" key="3">
    <source>
        <dbReference type="Proteomes" id="UP001066276"/>
    </source>
</evidence>
<feature type="compositionally biased region" description="Basic residues" evidence="1">
    <location>
        <begin position="48"/>
        <end position="61"/>
    </location>
</feature>
<accession>A0AAV7N2I5</accession>
<feature type="region of interest" description="Disordered" evidence="1">
    <location>
        <begin position="37"/>
        <end position="63"/>
    </location>
</feature>
<evidence type="ECO:0000313" key="2">
    <source>
        <dbReference type="EMBL" id="KAJ1109479.1"/>
    </source>
</evidence>
<dbReference type="EMBL" id="JANPWB010000013">
    <property type="protein sequence ID" value="KAJ1109479.1"/>
    <property type="molecule type" value="Genomic_DNA"/>
</dbReference>
<protein>
    <submittedName>
        <fullName evidence="2">Uncharacterized protein</fullName>
    </submittedName>
</protein>
<gene>
    <name evidence="2" type="ORF">NDU88_006839</name>
</gene>
<name>A0AAV7N2I5_PLEWA</name>
<comment type="caution">
    <text evidence="2">The sequence shown here is derived from an EMBL/GenBank/DDBJ whole genome shotgun (WGS) entry which is preliminary data.</text>
</comment>
<proteinExistence type="predicted"/>
<organism evidence="2 3">
    <name type="scientific">Pleurodeles waltl</name>
    <name type="common">Iberian ribbed newt</name>
    <dbReference type="NCBI Taxonomy" id="8319"/>
    <lineage>
        <taxon>Eukaryota</taxon>
        <taxon>Metazoa</taxon>
        <taxon>Chordata</taxon>
        <taxon>Craniata</taxon>
        <taxon>Vertebrata</taxon>
        <taxon>Euteleostomi</taxon>
        <taxon>Amphibia</taxon>
        <taxon>Batrachia</taxon>
        <taxon>Caudata</taxon>
        <taxon>Salamandroidea</taxon>
        <taxon>Salamandridae</taxon>
        <taxon>Pleurodelinae</taxon>
        <taxon>Pleurodeles</taxon>
    </lineage>
</organism>
<evidence type="ECO:0000256" key="1">
    <source>
        <dbReference type="SAM" id="MobiDB-lite"/>
    </source>
</evidence>
<sequence>MQQGQGHPRWFNRAVWGTGYPFPLLPNAPCNSSMARAHKEQSSPLVSHHGRRGITRSRSTRSGRLVDIAVSAKGHPTFPLQSCSGLGGVSVSPRPPLQVAPRHLRAQGLRLTQSPCCLGACETRGPMGAGRDVSRTPAQ</sequence>